<reference evidence="1" key="2">
    <citation type="submission" date="2021-04" db="EMBL/GenBank/DDBJ databases">
        <authorList>
            <person name="Gilroy R."/>
        </authorList>
    </citation>
    <scope>NUCLEOTIDE SEQUENCE</scope>
    <source>
        <strain evidence="1">CHK160-9182</strain>
    </source>
</reference>
<organism evidence="1 2">
    <name type="scientific">Candidatus Ignatzschineria merdigallinarum</name>
    <dbReference type="NCBI Taxonomy" id="2838621"/>
    <lineage>
        <taxon>Bacteria</taxon>
        <taxon>Pseudomonadati</taxon>
        <taxon>Pseudomonadota</taxon>
        <taxon>Gammaproteobacteria</taxon>
        <taxon>Cardiobacteriales</taxon>
        <taxon>Ignatzschineriaceae</taxon>
        <taxon>Ignatzschineria</taxon>
    </lineage>
</organism>
<accession>A0A9D1TTL9</accession>
<dbReference type="AlphaFoldDB" id="A0A9D1TTL9"/>
<gene>
    <name evidence="1" type="ORF">H9889_01405</name>
</gene>
<dbReference type="PANTHER" id="PTHR38477:SF1">
    <property type="entry name" value="MUREIN L,D-TRANSPEPTIDASE CATALYTIC DOMAIN FAMILY PROTEIN"/>
    <property type="match status" value="1"/>
</dbReference>
<proteinExistence type="predicted"/>
<reference evidence="1" key="1">
    <citation type="journal article" date="2021" name="PeerJ">
        <title>Extensive microbial diversity within the chicken gut microbiome revealed by metagenomics and culture.</title>
        <authorList>
            <person name="Gilroy R."/>
            <person name="Ravi A."/>
            <person name="Getino M."/>
            <person name="Pursley I."/>
            <person name="Horton D.L."/>
            <person name="Alikhan N.F."/>
            <person name="Baker D."/>
            <person name="Gharbi K."/>
            <person name="Hall N."/>
            <person name="Watson M."/>
            <person name="Adriaenssens E.M."/>
            <person name="Foster-Nyarko E."/>
            <person name="Jarju S."/>
            <person name="Secka A."/>
            <person name="Antonio M."/>
            <person name="Oren A."/>
            <person name="Chaudhuri R.R."/>
            <person name="La Ragione R."/>
            <person name="Hildebrand F."/>
            <person name="Pallen M.J."/>
        </authorList>
    </citation>
    <scope>NUCLEOTIDE SEQUENCE</scope>
    <source>
        <strain evidence="1">CHK160-9182</strain>
    </source>
</reference>
<dbReference type="EMBL" id="DXHP01000034">
    <property type="protein sequence ID" value="HIW05972.1"/>
    <property type="molecule type" value="Genomic_DNA"/>
</dbReference>
<dbReference type="Pfam" id="PF13645">
    <property type="entry name" value="YkuD_2"/>
    <property type="match status" value="1"/>
</dbReference>
<sequence length="236" mass="27250">MLSVKRLIKWLLLGLFILLLLAGIGGGIYFKDRLWLIAKYFERGKDSPIEIAKGQDPEFSPIDLAVRADEAYEYAKANDFDLEHAVLIDFGRHSGKNRFFVWNFKENRVEIESLVAHGYGNTGYESSNQEIIFSNEPNSYTSSLGKYKLGARSWSNWGINIHYKMHGLEPTNDKAFERYIVLHSYQKIPNEEVYPAYLPMGFSQGCPVIDDETMREVDALLQTKTKPVLMWIYYLE</sequence>
<evidence type="ECO:0000313" key="1">
    <source>
        <dbReference type="EMBL" id="HIW05972.1"/>
    </source>
</evidence>
<evidence type="ECO:0000313" key="2">
    <source>
        <dbReference type="Proteomes" id="UP000823934"/>
    </source>
</evidence>
<comment type="caution">
    <text evidence="1">The sequence shown here is derived from an EMBL/GenBank/DDBJ whole genome shotgun (WGS) entry which is preliminary data.</text>
</comment>
<protein>
    <submittedName>
        <fullName evidence="1">Murein L,D-transpeptidase catalytic domain family protein</fullName>
    </submittedName>
</protein>
<dbReference type="PANTHER" id="PTHR38477">
    <property type="entry name" value="HYPOTHETICAL EXPORTED PROTEIN"/>
    <property type="match status" value="1"/>
</dbReference>
<name>A0A9D1TTL9_9GAMM</name>
<dbReference type="InterPro" id="IPR032676">
    <property type="entry name" value="YkuD_2"/>
</dbReference>
<dbReference type="Proteomes" id="UP000823934">
    <property type="component" value="Unassembled WGS sequence"/>
</dbReference>